<sequence>MKDYNSMLDDLKNGKIASIDVDKNEFYEIREIVIKREDFKHFRGIAKQGGNVSYVYSVEGRS</sequence>
<evidence type="ECO:0000313" key="2">
    <source>
        <dbReference type="Proteomes" id="UP000288623"/>
    </source>
</evidence>
<dbReference type="RefSeq" id="WP_020189283.1">
    <property type="nucleotide sequence ID" value="NZ_JTFC01000031.1"/>
</dbReference>
<organism evidence="1 2">
    <name type="scientific">Candidatus Kurthia intestinigallinarum</name>
    <dbReference type="NCBI Taxonomy" id="1562256"/>
    <lineage>
        <taxon>Bacteria</taxon>
        <taxon>Bacillati</taxon>
        <taxon>Bacillota</taxon>
        <taxon>Bacilli</taxon>
        <taxon>Bacillales</taxon>
        <taxon>Caryophanaceae</taxon>
        <taxon>Kurthia</taxon>
    </lineage>
</organism>
<proteinExistence type="predicted"/>
<accession>A0A433RTK8</accession>
<evidence type="ECO:0008006" key="3">
    <source>
        <dbReference type="Google" id="ProtNLM"/>
    </source>
</evidence>
<gene>
    <name evidence="1" type="ORF">QI30_11235</name>
</gene>
<dbReference type="EMBL" id="JTFC01000031">
    <property type="protein sequence ID" value="RUS55499.1"/>
    <property type="molecule type" value="Genomic_DNA"/>
</dbReference>
<evidence type="ECO:0000313" key="1">
    <source>
        <dbReference type="EMBL" id="RUS55499.1"/>
    </source>
</evidence>
<comment type="caution">
    <text evidence="1">The sequence shown here is derived from an EMBL/GenBank/DDBJ whole genome shotgun (WGS) entry which is preliminary data.</text>
</comment>
<dbReference type="AlphaFoldDB" id="A0A433RTK8"/>
<keyword evidence="2" id="KW-1185">Reference proteome</keyword>
<protein>
    <recommendedName>
        <fullName evidence="3">Abortive phage infection protein</fullName>
    </recommendedName>
</protein>
<dbReference type="OrthoDB" id="2455488at2"/>
<reference evidence="1 2" key="1">
    <citation type="submission" date="2014-11" db="EMBL/GenBank/DDBJ databases">
        <title>Genome sequence and analysis of novel Kurthia sp.</title>
        <authorList>
            <person name="Lawson J.N."/>
            <person name="Gonzalez J.E."/>
            <person name="Rinauldi L."/>
            <person name="Xuan Z."/>
            <person name="Firman A."/>
            <person name="Shaddox L."/>
            <person name="Trudeau A."/>
            <person name="Shah S."/>
            <person name="Reiman D."/>
        </authorList>
    </citation>
    <scope>NUCLEOTIDE SEQUENCE [LARGE SCALE GENOMIC DNA]</scope>
    <source>
        <strain evidence="1 2">3B1D</strain>
    </source>
</reference>
<name>A0A433RTK8_9BACL</name>
<dbReference type="Proteomes" id="UP000288623">
    <property type="component" value="Unassembled WGS sequence"/>
</dbReference>